<comment type="caution">
    <text evidence="3">The sequence shown here is derived from an EMBL/GenBank/DDBJ whole genome shotgun (WGS) entry which is preliminary data.</text>
</comment>
<dbReference type="PANTHER" id="PTHR45613:SF9">
    <property type="entry name" value="MITOCHONDRIAL GROUP I INTRON SPLICING FACTOR CCM1"/>
    <property type="match status" value="1"/>
</dbReference>
<organism evidence="3 4">
    <name type="scientific">Hevea brasiliensis</name>
    <name type="common">Para rubber tree</name>
    <name type="synonym">Siphonia brasiliensis</name>
    <dbReference type="NCBI Taxonomy" id="3981"/>
    <lineage>
        <taxon>Eukaryota</taxon>
        <taxon>Viridiplantae</taxon>
        <taxon>Streptophyta</taxon>
        <taxon>Embryophyta</taxon>
        <taxon>Tracheophyta</taxon>
        <taxon>Spermatophyta</taxon>
        <taxon>Magnoliopsida</taxon>
        <taxon>eudicotyledons</taxon>
        <taxon>Gunneridae</taxon>
        <taxon>Pentapetalae</taxon>
        <taxon>rosids</taxon>
        <taxon>fabids</taxon>
        <taxon>Malpighiales</taxon>
        <taxon>Euphorbiaceae</taxon>
        <taxon>Crotonoideae</taxon>
        <taxon>Micrandreae</taxon>
        <taxon>Hevea</taxon>
    </lineage>
</organism>
<feature type="repeat" description="PPR" evidence="2">
    <location>
        <begin position="439"/>
        <end position="473"/>
    </location>
</feature>
<keyword evidence="4" id="KW-1185">Reference proteome</keyword>
<dbReference type="InterPro" id="IPR011990">
    <property type="entry name" value="TPR-like_helical_dom_sf"/>
</dbReference>
<dbReference type="Proteomes" id="UP001174677">
    <property type="component" value="Chromosome 15"/>
</dbReference>
<feature type="repeat" description="PPR" evidence="2">
    <location>
        <begin position="254"/>
        <end position="288"/>
    </location>
</feature>
<sequence>MFLVVKGPQPSIPFVLNTNPILNPNNKPQIEQNQVHLKEFDVVKRLKNESSIPIHNPFQHTPLTYHTMIEKLGVQRDVDGVQYLLQLMKLEGISCSEDLFISVINTYRRNWGIWLKPTVKIYNHLLDALRSENRFQMINPIYSSKKRDGMEPNVYTYDILLKGLCKNNRVDGACKFLVQMSDKGCNPDVISYTTVISSMCKIGKVEEARDLAMKFQPSVPVYNALINGFYRGYKNKGKVFRLLGLMADEGIDANVITYSKVINSLSDMGIVELALAFWAKMLVAGCRPNVHTFTSLMKDYFMGGRVYEALNIWNQMIQEEIEANIVGYNALIHEALSVSCKMEGNGCSPNVITYSALIDGFAKAGDLVGASETWNKVMVNDCIPNVVVHTGMLDKMTTDDCPPNTVTFNAFIKGLCRSGRVEWALKMFNKMGQYGCSPNVMTYNEILDGLLKANRIKEALELVREMEDNSVKLNSVTYNTILCGFCLAGLFEETSKLLGKNAVIYAYCKQGKVKATIQLVDRVSAGGERKPDIIAYTNLLWGICNQIGVEEAFMYLGKMLSKGICPSVAIWNVLVRGLFHSLGHLGPIYILDDILAHVCQFTFWMIF</sequence>
<dbReference type="Gene3D" id="1.25.40.10">
    <property type="entry name" value="Tetratricopeptide repeat domain"/>
    <property type="match status" value="5"/>
</dbReference>
<dbReference type="EMBL" id="JARPOI010000015">
    <property type="protein sequence ID" value="KAJ9154635.1"/>
    <property type="molecule type" value="Genomic_DNA"/>
</dbReference>
<name>A0ABQ9L1G4_HEVBR</name>
<accession>A0ABQ9L1G4</accession>
<feature type="repeat" description="PPR" evidence="2">
    <location>
        <begin position="404"/>
        <end position="438"/>
    </location>
</feature>
<feature type="repeat" description="PPR" evidence="2">
    <location>
        <begin position="532"/>
        <end position="566"/>
    </location>
</feature>
<dbReference type="NCBIfam" id="TIGR00756">
    <property type="entry name" value="PPR"/>
    <property type="match status" value="6"/>
</dbReference>
<keyword evidence="1" id="KW-0677">Repeat</keyword>
<dbReference type="PROSITE" id="PS51375">
    <property type="entry name" value="PPR"/>
    <property type="match status" value="7"/>
</dbReference>
<dbReference type="Pfam" id="PF13812">
    <property type="entry name" value="PPR_3"/>
    <property type="match status" value="1"/>
</dbReference>
<dbReference type="InterPro" id="IPR002885">
    <property type="entry name" value="PPR_rpt"/>
</dbReference>
<dbReference type="Pfam" id="PF12854">
    <property type="entry name" value="PPR_1"/>
    <property type="match status" value="2"/>
</dbReference>
<proteinExistence type="predicted"/>
<reference evidence="3 4" key="1">
    <citation type="journal article" date="2023" name="Plant Biotechnol. J.">
        <title>Chromosome-level wild Hevea brasiliensis genome provides new tools for genomic-assisted breeding and valuable loci to elevate rubber yield.</title>
        <authorList>
            <person name="Cheng H."/>
            <person name="Song X."/>
            <person name="Hu Y."/>
            <person name="Wu T."/>
            <person name="Yang Q."/>
            <person name="An Z."/>
            <person name="Feng S."/>
            <person name="Deng Z."/>
            <person name="Wu W."/>
            <person name="Zeng X."/>
            <person name="Tu M."/>
            <person name="Wang X."/>
            <person name="Huang H."/>
        </authorList>
    </citation>
    <scope>NUCLEOTIDE SEQUENCE [LARGE SCALE GENOMIC DNA]</scope>
    <source>
        <strain evidence="3">MT/VB/25A 57/8</strain>
    </source>
</reference>
<protein>
    <recommendedName>
        <fullName evidence="5">Pentacotripeptide-repeat region of PRORP domain-containing protein</fullName>
    </recommendedName>
</protein>
<evidence type="ECO:0000313" key="4">
    <source>
        <dbReference type="Proteomes" id="UP001174677"/>
    </source>
</evidence>
<gene>
    <name evidence="3" type="ORF">P3X46_027953</name>
</gene>
<dbReference type="Pfam" id="PF13041">
    <property type="entry name" value="PPR_2"/>
    <property type="match status" value="3"/>
</dbReference>
<feature type="repeat" description="PPR" evidence="2">
    <location>
        <begin position="289"/>
        <end position="323"/>
    </location>
</feature>
<feature type="repeat" description="PPR" evidence="2">
    <location>
        <begin position="350"/>
        <end position="384"/>
    </location>
</feature>
<evidence type="ECO:0000256" key="2">
    <source>
        <dbReference type="PROSITE-ProRule" id="PRU00708"/>
    </source>
</evidence>
<dbReference type="PANTHER" id="PTHR45613">
    <property type="entry name" value="PENTATRICOPEPTIDE REPEAT-CONTAINING PROTEIN"/>
    <property type="match status" value="1"/>
</dbReference>
<evidence type="ECO:0000256" key="1">
    <source>
        <dbReference type="ARBA" id="ARBA00022737"/>
    </source>
</evidence>
<feature type="repeat" description="PPR" evidence="2">
    <location>
        <begin position="153"/>
        <end position="187"/>
    </location>
</feature>
<evidence type="ECO:0000313" key="3">
    <source>
        <dbReference type="EMBL" id="KAJ9154635.1"/>
    </source>
</evidence>
<evidence type="ECO:0008006" key="5">
    <source>
        <dbReference type="Google" id="ProtNLM"/>
    </source>
</evidence>